<evidence type="ECO:0000313" key="3">
    <source>
        <dbReference type="Proteomes" id="UP000217790"/>
    </source>
</evidence>
<name>A0A2H3CEA9_ARMGA</name>
<gene>
    <name evidence="2" type="ORF">ARMGADRAFT_1039326</name>
</gene>
<evidence type="ECO:0000313" key="2">
    <source>
        <dbReference type="EMBL" id="PBK81391.1"/>
    </source>
</evidence>
<feature type="compositionally biased region" description="Acidic residues" evidence="1">
    <location>
        <begin position="36"/>
        <end position="47"/>
    </location>
</feature>
<organism evidence="2 3">
    <name type="scientific">Armillaria gallica</name>
    <name type="common">Bulbous honey fungus</name>
    <name type="synonym">Armillaria bulbosa</name>
    <dbReference type="NCBI Taxonomy" id="47427"/>
    <lineage>
        <taxon>Eukaryota</taxon>
        <taxon>Fungi</taxon>
        <taxon>Dikarya</taxon>
        <taxon>Basidiomycota</taxon>
        <taxon>Agaricomycotina</taxon>
        <taxon>Agaricomycetes</taxon>
        <taxon>Agaricomycetidae</taxon>
        <taxon>Agaricales</taxon>
        <taxon>Marasmiineae</taxon>
        <taxon>Physalacriaceae</taxon>
        <taxon>Armillaria</taxon>
    </lineage>
</organism>
<proteinExistence type="predicted"/>
<reference evidence="3" key="1">
    <citation type="journal article" date="2017" name="Nat. Ecol. Evol.">
        <title>Genome expansion and lineage-specific genetic innovations in the forest pathogenic fungi Armillaria.</title>
        <authorList>
            <person name="Sipos G."/>
            <person name="Prasanna A.N."/>
            <person name="Walter M.C."/>
            <person name="O'Connor E."/>
            <person name="Balint B."/>
            <person name="Krizsan K."/>
            <person name="Kiss B."/>
            <person name="Hess J."/>
            <person name="Varga T."/>
            <person name="Slot J."/>
            <person name="Riley R."/>
            <person name="Boka B."/>
            <person name="Rigling D."/>
            <person name="Barry K."/>
            <person name="Lee J."/>
            <person name="Mihaltcheva S."/>
            <person name="LaButti K."/>
            <person name="Lipzen A."/>
            <person name="Waldron R."/>
            <person name="Moloney N.M."/>
            <person name="Sperisen C."/>
            <person name="Kredics L."/>
            <person name="Vagvoelgyi C."/>
            <person name="Patrignani A."/>
            <person name="Fitzpatrick D."/>
            <person name="Nagy I."/>
            <person name="Doyle S."/>
            <person name="Anderson J.B."/>
            <person name="Grigoriev I.V."/>
            <person name="Gueldener U."/>
            <person name="Muensterkoetter M."/>
            <person name="Nagy L.G."/>
        </authorList>
    </citation>
    <scope>NUCLEOTIDE SEQUENCE [LARGE SCALE GENOMIC DNA]</scope>
    <source>
        <strain evidence="3">Ar21-2</strain>
    </source>
</reference>
<protein>
    <submittedName>
        <fullName evidence="2">Uncharacterized protein</fullName>
    </submittedName>
</protein>
<dbReference type="AlphaFoldDB" id="A0A2H3CEA9"/>
<dbReference type="EMBL" id="KZ293730">
    <property type="protein sequence ID" value="PBK81391.1"/>
    <property type="molecule type" value="Genomic_DNA"/>
</dbReference>
<dbReference type="Proteomes" id="UP000217790">
    <property type="component" value="Unassembled WGS sequence"/>
</dbReference>
<keyword evidence="3" id="KW-1185">Reference proteome</keyword>
<evidence type="ECO:0000256" key="1">
    <source>
        <dbReference type="SAM" id="MobiDB-lite"/>
    </source>
</evidence>
<sequence length="241" mass="26542">MTSAHYKSVCHVLGFDISHYLGVGRATEGTHRHDDDDQQDNGDDDDVNHDPTTIASPIAAHLAEHQHWRPLATMDFPQPSHTGESPIILMGGYVPAMYKDPDVLIIPSNHHQGLTTSFSTLPVVTSVSPSDLSIAVKAAPRPPYLFPHPINVVLFIAKNIISVYEMYSRLISAVLAAALLAKYPLRRHTGMEVSTISSGTRPFWYVVITFLQDYCLIGFIEAGMTFLDVLGQCLAGLRTYN</sequence>
<dbReference type="InParanoid" id="A0A2H3CEA9"/>
<accession>A0A2H3CEA9</accession>
<feature type="region of interest" description="Disordered" evidence="1">
    <location>
        <begin position="28"/>
        <end position="52"/>
    </location>
</feature>